<dbReference type="OrthoDB" id="2194683at2759"/>
<dbReference type="Proteomes" id="UP000271098">
    <property type="component" value="Unassembled WGS sequence"/>
</dbReference>
<evidence type="ECO:0000313" key="4">
    <source>
        <dbReference type="WBParaSite" id="GPUH_0002314601-mRNA-1"/>
    </source>
</evidence>
<reference evidence="2 3" key="2">
    <citation type="submission" date="2018-11" db="EMBL/GenBank/DDBJ databases">
        <authorList>
            <consortium name="Pathogen Informatics"/>
        </authorList>
    </citation>
    <scope>NUCLEOTIDE SEQUENCE [LARGE SCALE GENOMIC DNA]</scope>
</reference>
<organism evidence="4">
    <name type="scientific">Gongylonema pulchrum</name>
    <dbReference type="NCBI Taxonomy" id="637853"/>
    <lineage>
        <taxon>Eukaryota</taxon>
        <taxon>Metazoa</taxon>
        <taxon>Ecdysozoa</taxon>
        <taxon>Nematoda</taxon>
        <taxon>Chromadorea</taxon>
        <taxon>Rhabditida</taxon>
        <taxon>Spirurina</taxon>
        <taxon>Spiruromorpha</taxon>
        <taxon>Spiruroidea</taxon>
        <taxon>Gongylonematidae</taxon>
        <taxon>Gongylonema</taxon>
    </lineage>
</organism>
<keyword evidence="3" id="KW-1185">Reference proteome</keyword>
<name>A0A183EQ76_9BILA</name>
<proteinExistence type="predicted"/>
<keyword evidence="1" id="KW-0812">Transmembrane</keyword>
<dbReference type="AlphaFoldDB" id="A0A183EQ76"/>
<gene>
    <name evidence="2" type="ORF">GPUH_LOCUS23117</name>
</gene>
<feature type="transmembrane region" description="Helical" evidence="1">
    <location>
        <begin position="92"/>
        <end position="119"/>
    </location>
</feature>
<reference evidence="4" key="1">
    <citation type="submission" date="2016-06" db="UniProtKB">
        <authorList>
            <consortium name="WormBaseParasite"/>
        </authorList>
    </citation>
    <scope>IDENTIFICATION</scope>
</reference>
<dbReference type="EMBL" id="UYRT01096850">
    <property type="protein sequence ID" value="VDN41008.1"/>
    <property type="molecule type" value="Genomic_DNA"/>
</dbReference>
<evidence type="ECO:0000313" key="2">
    <source>
        <dbReference type="EMBL" id="VDN41008.1"/>
    </source>
</evidence>
<keyword evidence="1" id="KW-0472">Membrane</keyword>
<evidence type="ECO:0000256" key="1">
    <source>
        <dbReference type="SAM" id="Phobius"/>
    </source>
</evidence>
<evidence type="ECO:0000313" key="3">
    <source>
        <dbReference type="Proteomes" id="UP000271098"/>
    </source>
</evidence>
<keyword evidence="1" id="KW-1133">Transmembrane helix</keyword>
<dbReference type="WBParaSite" id="GPUH_0002314601-mRNA-1">
    <property type="protein sequence ID" value="GPUH_0002314601-mRNA-1"/>
    <property type="gene ID" value="GPUH_0002314601"/>
</dbReference>
<accession>A0A183EQ76</accession>
<sequence>MTLYCSTCFRWFRHRSRDPKTHQCRVFQFSNTGQYFCYCDTVRTVLVDCSTGKEIFNVALPRTQQIVFSPRDRLLATCEPYVVYVAPKPVRFFLFFSFLFKTLTIIFLLCLFIFFLFFYKG</sequence>
<protein>
    <submittedName>
        <fullName evidence="2 4">Uncharacterized protein</fullName>
    </submittedName>
</protein>